<evidence type="ECO:0000256" key="1">
    <source>
        <dbReference type="SAM" id="Phobius"/>
    </source>
</evidence>
<dbReference type="RefSeq" id="WP_379785251.1">
    <property type="nucleotide sequence ID" value="NZ_JBHSMU010000015.1"/>
</dbReference>
<feature type="transmembrane region" description="Helical" evidence="1">
    <location>
        <begin position="326"/>
        <end position="345"/>
    </location>
</feature>
<feature type="transmembrane region" description="Helical" evidence="1">
    <location>
        <begin position="168"/>
        <end position="197"/>
    </location>
</feature>
<keyword evidence="1" id="KW-0812">Transmembrane</keyword>
<organism evidence="2 3">
    <name type="scientific">Massilia niabensis</name>
    <dbReference type="NCBI Taxonomy" id="544910"/>
    <lineage>
        <taxon>Bacteria</taxon>
        <taxon>Pseudomonadati</taxon>
        <taxon>Pseudomonadota</taxon>
        <taxon>Betaproteobacteria</taxon>
        <taxon>Burkholderiales</taxon>
        <taxon>Oxalobacteraceae</taxon>
        <taxon>Telluria group</taxon>
        <taxon>Massilia</taxon>
    </lineage>
</organism>
<feature type="transmembrane region" description="Helical" evidence="1">
    <location>
        <begin position="44"/>
        <end position="65"/>
    </location>
</feature>
<proteinExistence type="predicted"/>
<feature type="transmembrane region" description="Helical" evidence="1">
    <location>
        <begin position="265"/>
        <end position="286"/>
    </location>
</feature>
<dbReference type="Proteomes" id="UP001596050">
    <property type="component" value="Unassembled WGS sequence"/>
</dbReference>
<keyword evidence="1" id="KW-0472">Membrane</keyword>
<evidence type="ECO:0000313" key="2">
    <source>
        <dbReference type="EMBL" id="MFC5461805.1"/>
    </source>
</evidence>
<dbReference type="InterPro" id="IPR010295">
    <property type="entry name" value="DUF898"/>
</dbReference>
<feature type="transmembrane region" description="Helical" evidence="1">
    <location>
        <begin position="117"/>
        <end position="137"/>
    </location>
</feature>
<dbReference type="Pfam" id="PF05987">
    <property type="entry name" value="DUF898"/>
    <property type="match status" value="1"/>
</dbReference>
<dbReference type="EMBL" id="JBHSMU010000015">
    <property type="protein sequence ID" value="MFC5461805.1"/>
    <property type="molecule type" value="Genomic_DNA"/>
</dbReference>
<comment type="caution">
    <text evidence="2">The sequence shown here is derived from an EMBL/GenBank/DDBJ whole genome shotgun (WGS) entry which is preliminary data.</text>
</comment>
<reference evidence="3" key="1">
    <citation type="journal article" date="2019" name="Int. J. Syst. Evol. Microbiol.">
        <title>The Global Catalogue of Microorganisms (GCM) 10K type strain sequencing project: providing services to taxonomists for standard genome sequencing and annotation.</title>
        <authorList>
            <consortium name="The Broad Institute Genomics Platform"/>
            <consortium name="The Broad Institute Genome Sequencing Center for Infectious Disease"/>
            <person name="Wu L."/>
            <person name="Ma J."/>
        </authorList>
    </citation>
    <scope>NUCLEOTIDE SEQUENCE [LARGE SCALE GENOMIC DNA]</scope>
    <source>
        <strain evidence="3">KACC 12649</strain>
    </source>
</reference>
<keyword evidence="3" id="KW-1185">Reference proteome</keyword>
<protein>
    <submittedName>
        <fullName evidence="2">YjgN family protein</fullName>
    </submittedName>
</protein>
<gene>
    <name evidence="2" type="ORF">ACFPN5_18495</name>
</gene>
<keyword evidence="1" id="KW-1133">Transmembrane helix</keyword>
<sequence length="388" mass="42026">MLPADLPVPSACPCEHAGAGASAALHPGPRTFIFRFTGSGHEYFRIWVVNLLLSLATFGIYSAWAKVRRLQYFDRNTSLAGATFDFHGSPKAILHGRLLALALLASYQYAIGFSAGAGLAIAVGLLLAAPFLMRGALRFRLGHTSYRAIPFAFTGSVRHAYLAYMAPAILFVLPGVMIAVFGEAAWTALALLLYAAWPLMSGLMKRYQYGHVRYGDLASSTSLPLRGFTGIYLLGAVWMAAACALVVLLVFCAAVVVAPRTTGDLVMWIFGATTLLIIGVLAYLMLGPYQQVRVLNFCLARTCFPGVRFVSTLSLRPYMRLQLRNMALTILSLGLYRPFAVVAAYRYRMEHLAVRCEGDIDAILAGASRPQGAAGDGATDFFGIDLSW</sequence>
<accession>A0ABW0L8A2</accession>
<name>A0ABW0L8A2_9BURK</name>
<evidence type="ECO:0000313" key="3">
    <source>
        <dbReference type="Proteomes" id="UP001596050"/>
    </source>
</evidence>
<feature type="transmembrane region" description="Helical" evidence="1">
    <location>
        <begin position="231"/>
        <end position="258"/>
    </location>
</feature>